<keyword evidence="11" id="KW-1185">Reference proteome</keyword>
<feature type="compositionally biased region" description="Acidic residues" evidence="6">
    <location>
        <begin position="796"/>
        <end position="820"/>
    </location>
</feature>
<dbReference type="InterPro" id="IPR015919">
    <property type="entry name" value="Cadherin-like_sf"/>
</dbReference>
<dbReference type="InterPro" id="IPR039808">
    <property type="entry name" value="Cadherin"/>
</dbReference>
<feature type="region of interest" description="Disordered" evidence="6">
    <location>
        <begin position="739"/>
        <end position="764"/>
    </location>
</feature>
<feature type="compositionally biased region" description="Basic and acidic residues" evidence="6">
    <location>
        <begin position="746"/>
        <end position="764"/>
    </location>
</feature>
<feature type="domain" description="Cadherin" evidence="9">
    <location>
        <begin position="38"/>
        <end position="129"/>
    </location>
</feature>
<dbReference type="GO" id="GO:0007156">
    <property type="term" value="P:homophilic cell adhesion via plasma membrane adhesion molecules"/>
    <property type="evidence" value="ECO:0007669"/>
    <property type="project" value="InterPro"/>
</dbReference>
<dbReference type="GO" id="GO:0034332">
    <property type="term" value="P:adherens junction organization"/>
    <property type="evidence" value="ECO:0007669"/>
    <property type="project" value="TreeGrafter"/>
</dbReference>
<name>Q6AX88_XENLA</name>
<dbReference type="PRINTS" id="PR00205">
    <property type="entry name" value="CADHERIN"/>
</dbReference>
<dbReference type="Proteomes" id="UP000186698">
    <property type="component" value="Chromosome 4S"/>
</dbReference>
<dbReference type="PANTHER" id="PTHR24027">
    <property type="entry name" value="CADHERIN-23"/>
    <property type="match status" value="1"/>
</dbReference>
<evidence type="ECO:0000256" key="4">
    <source>
        <dbReference type="ARBA" id="ARBA00023136"/>
    </source>
</evidence>
<dbReference type="Bgee" id="447214">
    <property type="expression patterns" value="Expressed in intestine and 5 other cell types or tissues"/>
</dbReference>
<evidence type="ECO:0000256" key="2">
    <source>
        <dbReference type="ARBA" id="ARBA00022737"/>
    </source>
</evidence>
<dbReference type="Pfam" id="PF00028">
    <property type="entry name" value="Cadherin"/>
    <property type="match status" value="1"/>
</dbReference>
<dbReference type="GO" id="GO:0005509">
    <property type="term" value="F:calcium ion binding"/>
    <property type="evidence" value="ECO:0007669"/>
    <property type="project" value="UniProtKB-UniRule"/>
</dbReference>
<evidence type="ECO:0000256" key="8">
    <source>
        <dbReference type="SAM" id="SignalP"/>
    </source>
</evidence>
<evidence type="ECO:0000256" key="3">
    <source>
        <dbReference type="ARBA" id="ARBA00022837"/>
    </source>
</evidence>
<comment type="subcellular location">
    <subcellularLocation>
        <location evidence="1">Membrane</location>
    </subcellularLocation>
</comment>
<dbReference type="GeneID" id="447214"/>
<feature type="transmembrane region" description="Helical" evidence="7">
    <location>
        <begin position="635"/>
        <end position="657"/>
    </location>
</feature>
<feature type="region of interest" description="Disordered" evidence="6">
    <location>
        <begin position="669"/>
        <end position="705"/>
    </location>
</feature>
<evidence type="ECO:0000313" key="10">
    <source>
        <dbReference type="EMBL" id="AAH79708.1"/>
    </source>
</evidence>
<dbReference type="GO" id="GO:0007043">
    <property type="term" value="P:cell-cell junction assembly"/>
    <property type="evidence" value="ECO:0007669"/>
    <property type="project" value="TreeGrafter"/>
</dbReference>
<evidence type="ECO:0000313" key="12">
    <source>
        <dbReference type="RefSeq" id="NP_001087390.1"/>
    </source>
</evidence>
<dbReference type="CDD" id="cd11304">
    <property type="entry name" value="Cadherin_repeat"/>
    <property type="match status" value="3"/>
</dbReference>
<dbReference type="GO" id="GO:0016342">
    <property type="term" value="C:catenin complex"/>
    <property type="evidence" value="ECO:0007669"/>
    <property type="project" value="TreeGrafter"/>
</dbReference>
<evidence type="ECO:0000256" key="7">
    <source>
        <dbReference type="SAM" id="Phobius"/>
    </source>
</evidence>
<reference evidence="12" key="3">
    <citation type="submission" date="2025-04" db="UniProtKB">
        <authorList>
            <consortium name="RefSeq"/>
        </authorList>
    </citation>
    <scope>IDENTIFICATION</scope>
</reference>
<feature type="domain" description="Cadherin" evidence="9">
    <location>
        <begin position="250"/>
        <end position="356"/>
    </location>
</feature>
<dbReference type="Xenbase" id="XB-GENE-6254149">
    <property type="gene designation" value="cdhr5.S"/>
</dbReference>
<keyword evidence="2" id="KW-0677">Repeat</keyword>
<feature type="compositionally biased region" description="Low complexity" evidence="6">
    <location>
        <begin position="463"/>
        <end position="620"/>
    </location>
</feature>
<feature type="region of interest" description="Disordered" evidence="6">
    <location>
        <begin position="463"/>
        <end position="627"/>
    </location>
</feature>
<keyword evidence="3 5" id="KW-0106">Calcium</keyword>
<feature type="signal peptide" evidence="8">
    <location>
        <begin position="1"/>
        <end position="34"/>
    </location>
</feature>
<feature type="domain" description="Cadherin" evidence="9">
    <location>
        <begin position="130"/>
        <end position="239"/>
    </location>
</feature>
<dbReference type="GO" id="GO:0005912">
    <property type="term" value="C:adherens junction"/>
    <property type="evidence" value="ECO:0007669"/>
    <property type="project" value="TreeGrafter"/>
</dbReference>
<keyword evidence="8 12" id="KW-0732">Signal</keyword>
<dbReference type="SUPFAM" id="SSF49313">
    <property type="entry name" value="Cadherin-like"/>
    <property type="match status" value="4"/>
</dbReference>
<dbReference type="PROSITE" id="PS50268">
    <property type="entry name" value="CADHERIN_2"/>
    <property type="match status" value="3"/>
</dbReference>
<evidence type="ECO:0000256" key="6">
    <source>
        <dbReference type="SAM" id="MobiDB-lite"/>
    </source>
</evidence>
<dbReference type="EMBL" id="BC079708">
    <property type="protein sequence ID" value="AAH79708.1"/>
    <property type="molecule type" value="mRNA"/>
</dbReference>
<dbReference type="CTD" id="447214"/>
<feature type="region of interest" description="Disordered" evidence="6">
    <location>
        <begin position="776"/>
        <end position="841"/>
    </location>
</feature>
<accession>Q6AX88</accession>
<evidence type="ECO:0000256" key="1">
    <source>
        <dbReference type="ARBA" id="ARBA00004370"/>
    </source>
</evidence>
<sequence length="841" mass="88623">MSRRGAFVDIVALLKMGSILALFLLLFIPIGCLAQGCQVANERVEIKENNPVGYVVTTIVIDPDYIMTVFDNTEWFEIKGTELLLKKSLDYEVETTLDVSLHCIRNGITEKTTRVYVTVLNLNDNAPTFKQSAYNFTVPEDAKVGNSIGHEITADDLDLDTIFYKLSGPIQAATDHFRLSSVNNPIILVNQSLDYDNYNYTQLILTARDTQGEGVNGSHTATATINIEISDVDNKPPLFLPCRKVGVICINDGYTTNVTRSEKVTGALDLKPAPLYAIDGDTGINAPIEYSIVTENTGGIFAVDSASGNITMTRAADNLGIILLQIMAAQADDLLKYATTTVQIEVVEKNNHPPTFEKKNYLGTIPAHSAIGTLVTDSSSPNRPLQVFAADGDFTDRINPFLTYAINGTTDFTVSRDGYIKNNALFSSPATIRFSVLAEDTTTGEKDSTDVVVEITPSVAPTTVTTTTTLGPGTTTTSGTGPTTTKSPGTGTTATTTPGTGTTTTTTSGTGPTTTKYPGTGTTATTTPGTGTTTTTTSGTGPTTTKYPGTGTTATTTPGTGTTTTTTSGTGPTTTKSPGTGPTTTTTPGTGTTTTTTSGTGPTTTKSPGTGPTTTTTPGTEGDKVPGGGYSATDMAALGATLGVILALCLAGLGFLIHKHYGDQIRNKMSKSSGDNFGGSEDRTEQLIDDDDDADDPNSGSAEVMPTSISYGVENTVSKDPFVPDLVLGASTANVFANAEPSNVPHAEKPEEGSDPDDKKEVKSILTKEFKEDPGYKSVWFREDATPEVVVIQGVEEGEADDGETEEGYNQDDDDDDEDQLSPNFLGMNNDNNYSDNFSQL</sequence>
<keyword evidence="7" id="KW-1133">Transmembrane helix</keyword>
<gene>
    <name evidence="12 13" type="primary">cdhr5.S</name>
    <name evidence="12" type="synonym">cdhr5</name>
    <name evidence="10" type="synonym">MGC81969</name>
    <name evidence="12" type="synonym">mu-pcdh</name>
    <name evidence="12" type="synonym">mucdhl</name>
    <name evidence="12" type="synonym">mupcdh</name>
</gene>
<dbReference type="Gene3D" id="2.60.40.60">
    <property type="entry name" value="Cadherins"/>
    <property type="match status" value="4"/>
</dbReference>
<dbReference type="GO" id="GO:0000902">
    <property type="term" value="P:cell morphogenesis"/>
    <property type="evidence" value="ECO:0007669"/>
    <property type="project" value="TreeGrafter"/>
</dbReference>
<feature type="chain" id="PRO_5033206876" evidence="8 12">
    <location>
        <begin position="35"/>
        <end position="841"/>
    </location>
</feature>
<dbReference type="GO" id="GO:0016477">
    <property type="term" value="P:cell migration"/>
    <property type="evidence" value="ECO:0007669"/>
    <property type="project" value="TreeGrafter"/>
</dbReference>
<dbReference type="GO" id="GO:0016339">
    <property type="term" value="P:calcium-dependent cell-cell adhesion via plasma membrane cell adhesion molecules"/>
    <property type="evidence" value="ECO:0007669"/>
    <property type="project" value="TreeGrafter"/>
</dbReference>
<feature type="compositionally biased region" description="Basic and acidic residues" evidence="6">
    <location>
        <begin position="776"/>
        <end position="785"/>
    </location>
</feature>
<organism evidence="10">
    <name type="scientific">Xenopus laevis</name>
    <name type="common">African clawed frog</name>
    <dbReference type="NCBI Taxonomy" id="8355"/>
    <lineage>
        <taxon>Eukaryota</taxon>
        <taxon>Metazoa</taxon>
        <taxon>Chordata</taxon>
        <taxon>Craniata</taxon>
        <taxon>Vertebrata</taxon>
        <taxon>Euteleostomi</taxon>
        <taxon>Amphibia</taxon>
        <taxon>Batrachia</taxon>
        <taxon>Anura</taxon>
        <taxon>Pipoidea</taxon>
        <taxon>Pipidae</taxon>
        <taxon>Xenopodinae</taxon>
        <taxon>Xenopus</taxon>
        <taxon>Xenopus</taxon>
    </lineage>
</organism>
<dbReference type="InterPro" id="IPR002126">
    <property type="entry name" value="Cadherin-like_dom"/>
</dbReference>
<dbReference type="RefSeq" id="NP_001087390.1">
    <property type="nucleotide sequence ID" value="NM_001093921.1"/>
</dbReference>
<dbReference type="GO" id="GO:0008013">
    <property type="term" value="F:beta-catenin binding"/>
    <property type="evidence" value="ECO:0007669"/>
    <property type="project" value="TreeGrafter"/>
</dbReference>
<dbReference type="OrthoDB" id="8958491at2759"/>
<dbReference type="SMART" id="SM00112">
    <property type="entry name" value="CA"/>
    <property type="match status" value="3"/>
</dbReference>
<dbReference type="PANTHER" id="PTHR24027:SF414">
    <property type="entry name" value="CADHERIN-RELATED FAMILY MEMBER 5 ISOFORM X1"/>
    <property type="match status" value="1"/>
</dbReference>
<dbReference type="GO" id="GO:0045296">
    <property type="term" value="F:cadherin binding"/>
    <property type="evidence" value="ECO:0007669"/>
    <property type="project" value="TreeGrafter"/>
</dbReference>
<evidence type="ECO:0000256" key="5">
    <source>
        <dbReference type="PROSITE-ProRule" id="PRU00043"/>
    </source>
</evidence>
<evidence type="ECO:0000259" key="9">
    <source>
        <dbReference type="PROSITE" id="PS50268"/>
    </source>
</evidence>
<keyword evidence="4 7" id="KW-0472">Membrane</keyword>
<dbReference type="AGR" id="Xenbase:XB-GENE-6254149"/>
<protein>
    <submittedName>
        <fullName evidence="12">Cadherin related family member 5 S homeolog precursor</fullName>
    </submittedName>
    <submittedName>
        <fullName evidence="10">MGC81969 protein</fullName>
    </submittedName>
</protein>
<proteinExistence type="evidence at transcript level"/>
<dbReference type="KEGG" id="xla:447214"/>
<keyword evidence="7" id="KW-0812">Transmembrane</keyword>
<evidence type="ECO:0000313" key="13">
    <source>
        <dbReference type="Xenbase" id="XB-GENE-6254149"/>
    </source>
</evidence>
<reference evidence="12" key="1">
    <citation type="journal article" date="2002" name="Dev. Dyn.">
        <title>Genetic and genomic tools for Xenopus research: The NIH Xenopus initiative.</title>
        <authorList>
            <person name="Klein S.L."/>
            <person name="Strausberg R.L."/>
            <person name="Wagner L."/>
            <person name="Pontius J."/>
            <person name="Clifton S.W."/>
            <person name="Richardson P."/>
        </authorList>
    </citation>
    <scope>NUCLEOTIDE SEQUENCE</scope>
</reference>
<feature type="compositionally biased region" description="Polar residues" evidence="6">
    <location>
        <begin position="821"/>
        <end position="841"/>
    </location>
</feature>
<reference evidence="10" key="2">
    <citation type="submission" date="2004-08" db="EMBL/GenBank/DDBJ databases">
        <authorList>
            <consortium name="NIH - Xenopus Gene Collection (XGC) project"/>
        </authorList>
    </citation>
    <scope>NUCLEOTIDE SEQUENCE [LARGE SCALE MRNA]</scope>
    <source>
        <tissue evidence="10">Kidney</tissue>
    </source>
</reference>
<evidence type="ECO:0000313" key="11">
    <source>
        <dbReference type="Proteomes" id="UP000186698"/>
    </source>
</evidence>
<dbReference type="AlphaFoldDB" id="Q6AX88"/>
<feature type="compositionally biased region" description="Acidic residues" evidence="6">
    <location>
        <begin position="687"/>
        <end position="696"/>
    </location>
</feature>
<dbReference type="GO" id="GO:0044331">
    <property type="term" value="P:cell-cell adhesion mediated by cadherin"/>
    <property type="evidence" value="ECO:0007669"/>
    <property type="project" value="TreeGrafter"/>
</dbReference>